<proteinExistence type="inferred from homology"/>
<protein>
    <submittedName>
        <fullName evidence="8">C40 family peptidase</fullName>
    </submittedName>
</protein>
<evidence type="ECO:0000256" key="3">
    <source>
        <dbReference type="ARBA" id="ARBA00022801"/>
    </source>
</evidence>
<dbReference type="Pfam" id="PF00877">
    <property type="entry name" value="NLPC_P60"/>
    <property type="match status" value="1"/>
</dbReference>
<dbReference type="EMBL" id="CP060716">
    <property type="protein sequence ID" value="QNN62529.1"/>
    <property type="molecule type" value="Genomic_DNA"/>
</dbReference>
<dbReference type="KEGG" id="ldn:H9L06_09800"/>
<keyword evidence="3" id="KW-0378">Hydrolase</keyword>
<gene>
    <name evidence="8" type="ORF">H9L06_09800</name>
</gene>
<reference evidence="8 9" key="1">
    <citation type="submission" date="2020-08" db="EMBL/GenBank/DDBJ databases">
        <title>Genome sequence of Leucobacter denitrificans KACC 14055T.</title>
        <authorList>
            <person name="Hyun D.-W."/>
            <person name="Bae J.-W."/>
        </authorList>
    </citation>
    <scope>NUCLEOTIDE SEQUENCE [LARGE SCALE GENOMIC DNA]</scope>
    <source>
        <strain evidence="8 9">KACC 14055</strain>
    </source>
</reference>
<keyword evidence="6" id="KW-1133">Transmembrane helix</keyword>
<dbReference type="GO" id="GO:0008234">
    <property type="term" value="F:cysteine-type peptidase activity"/>
    <property type="evidence" value="ECO:0007669"/>
    <property type="project" value="UniProtKB-KW"/>
</dbReference>
<dbReference type="GO" id="GO:0006508">
    <property type="term" value="P:proteolysis"/>
    <property type="evidence" value="ECO:0007669"/>
    <property type="project" value="UniProtKB-KW"/>
</dbReference>
<organism evidence="8 9">
    <name type="scientific">Leucobacter denitrificans</name>
    <dbReference type="NCBI Taxonomy" id="683042"/>
    <lineage>
        <taxon>Bacteria</taxon>
        <taxon>Bacillati</taxon>
        <taxon>Actinomycetota</taxon>
        <taxon>Actinomycetes</taxon>
        <taxon>Micrococcales</taxon>
        <taxon>Microbacteriaceae</taxon>
        <taxon>Leucobacter</taxon>
    </lineage>
</organism>
<dbReference type="InterPro" id="IPR000064">
    <property type="entry name" value="NLP_P60_dom"/>
</dbReference>
<dbReference type="Proteomes" id="UP000515934">
    <property type="component" value="Chromosome"/>
</dbReference>
<keyword evidence="2" id="KW-0645">Protease</keyword>
<feature type="domain" description="NlpC/P60" evidence="7">
    <location>
        <begin position="112"/>
        <end position="243"/>
    </location>
</feature>
<dbReference type="RefSeq" id="WP_187554999.1">
    <property type="nucleotide sequence ID" value="NZ_CP060716.1"/>
</dbReference>
<feature type="transmembrane region" description="Helical" evidence="6">
    <location>
        <begin position="30"/>
        <end position="51"/>
    </location>
</feature>
<dbReference type="SUPFAM" id="SSF54001">
    <property type="entry name" value="Cysteine proteinases"/>
    <property type="match status" value="1"/>
</dbReference>
<keyword evidence="9" id="KW-1185">Reference proteome</keyword>
<accession>A0A7G9S3V4</accession>
<evidence type="ECO:0000313" key="9">
    <source>
        <dbReference type="Proteomes" id="UP000515934"/>
    </source>
</evidence>
<feature type="coiled-coil region" evidence="5">
    <location>
        <begin position="93"/>
        <end position="122"/>
    </location>
</feature>
<evidence type="ECO:0000256" key="1">
    <source>
        <dbReference type="ARBA" id="ARBA00007074"/>
    </source>
</evidence>
<keyword evidence="4" id="KW-0788">Thiol protease</keyword>
<comment type="similarity">
    <text evidence="1">Belongs to the peptidase C40 family.</text>
</comment>
<keyword evidence="6" id="KW-0472">Membrane</keyword>
<evidence type="ECO:0000256" key="6">
    <source>
        <dbReference type="SAM" id="Phobius"/>
    </source>
</evidence>
<name>A0A7G9S3V4_9MICO</name>
<evidence type="ECO:0000256" key="2">
    <source>
        <dbReference type="ARBA" id="ARBA00022670"/>
    </source>
</evidence>
<dbReference type="InterPro" id="IPR038765">
    <property type="entry name" value="Papain-like_cys_pep_sf"/>
</dbReference>
<dbReference type="PROSITE" id="PS51935">
    <property type="entry name" value="NLPC_P60"/>
    <property type="match status" value="1"/>
</dbReference>
<evidence type="ECO:0000256" key="5">
    <source>
        <dbReference type="SAM" id="Coils"/>
    </source>
</evidence>
<evidence type="ECO:0000256" key="4">
    <source>
        <dbReference type="ARBA" id="ARBA00022807"/>
    </source>
</evidence>
<keyword evidence="5" id="KW-0175">Coiled coil</keyword>
<dbReference type="Gene3D" id="3.90.1720.10">
    <property type="entry name" value="endopeptidase domain like (from Nostoc punctiforme)"/>
    <property type="match status" value="1"/>
</dbReference>
<evidence type="ECO:0000259" key="7">
    <source>
        <dbReference type="PROSITE" id="PS51935"/>
    </source>
</evidence>
<evidence type="ECO:0000313" key="8">
    <source>
        <dbReference type="EMBL" id="QNN62529.1"/>
    </source>
</evidence>
<sequence>MIPNPSTEIVAATTPAAAPTSAKAKKIAKIAGAAAFTFAMFGTLALPAYALNPATNVEAEIVQASTAQTIKVSAGPALTPIDDIPLEVDTSIVEQEQRERAIAEAEAAAEAAAEQQQAATKAEPVAAVDVPAGQGASGIVNAALAQLGVAQDCTALVEKSLRAVGHSVGDLAPAQFTAYGPSVGYSHGSTVLAPGDILIWGNAHVAIYVGGGKVVHGGWDGFTTVVAGLSTYHGLPTTVVRMS</sequence>
<keyword evidence="6" id="KW-0812">Transmembrane</keyword>
<dbReference type="AlphaFoldDB" id="A0A7G9S3V4"/>